<gene>
    <name evidence="1" type="ORF">CLIM01_04218</name>
</gene>
<proteinExistence type="predicted"/>
<organism evidence="1 2">
    <name type="scientific">Colletotrichum limetticola</name>
    <dbReference type="NCBI Taxonomy" id="1209924"/>
    <lineage>
        <taxon>Eukaryota</taxon>
        <taxon>Fungi</taxon>
        <taxon>Dikarya</taxon>
        <taxon>Ascomycota</taxon>
        <taxon>Pezizomycotina</taxon>
        <taxon>Sordariomycetes</taxon>
        <taxon>Hypocreomycetidae</taxon>
        <taxon>Glomerellales</taxon>
        <taxon>Glomerellaceae</taxon>
        <taxon>Colletotrichum</taxon>
        <taxon>Colletotrichum acutatum species complex</taxon>
    </lineage>
</organism>
<evidence type="ECO:0000313" key="2">
    <source>
        <dbReference type="Proteomes" id="UP001169217"/>
    </source>
</evidence>
<name>A0ABQ9Q423_9PEZI</name>
<sequence length="23" mass="2747">MHGQGRMSGEHQRRPLVLLFRQL</sequence>
<dbReference type="EMBL" id="JARUPT010000096">
    <property type="protein sequence ID" value="KAK0378443.1"/>
    <property type="molecule type" value="Genomic_DNA"/>
</dbReference>
<accession>A0ABQ9Q423</accession>
<reference evidence="1" key="1">
    <citation type="submission" date="2023-04" db="EMBL/GenBank/DDBJ databases">
        <title>Colletotrichum limetticola genome sequence.</title>
        <authorList>
            <person name="Baroncelli R."/>
        </authorList>
    </citation>
    <scope>NUCLEOTIDE SEQUENCE</scope>
    <source>
        <strain evidence="1">KLA-Anderson</strain>
    </source>
</reference>
<evidence type="ECO:0000313" key="1">
    <source>
        <dbReference type="EMBL" id="KAK0378443.1"/>
    </source>
</evidence>
<keyword evidence="2" id="KW-1185">Reference proteome</keyword>
<protein>
    <submittedName>
        <fullName evidence="1">Uncharacterized protein</fullName>
    </submittedName>
</protein>
<comment type="caution">
    <text evidence="1">The sequence shown here is derived from an EMBL/GenBank/DDBJ whole genome shotgun (WGS) entry which is preliminary data.</text>
</comment>
<dbReference type="Proteomes" id="UP001169217">
    <property type="component" value="Unassembled WGS sequence"/>
</dbReference>